<dbReference type="eggNOG" id="ENOG502RJNC">
    <property type="taxonomic scope" value="Eukaryota"/>
</dbReference>
<feature type="domain" description="Transposase MuDR plant" evidence="2">
    <location>
        <begin position="73"/>
        <end position="137"/>
    </location>
</feature>
<gene>
    <name evidence="4" type="ORF">L484_026864</name>
</gene>
<accession>W9RUL6</accession>
<dbReference type="AlphaFoldDB" id="W9RUL6"/>
<feature type="domain" description="MULE transposase" evidence="3">
    <location>
        <begin position="268"/>
        <end position="346"/>
    </location>
</feature>
<dbReference type="KEGG" id="mnt:21409504"/>
<dbReference type="Proteomes" id="UP000030645">
    <property type="component" value="Unassembled WGS sequence"/>
</dbReference>
<evidence type="ECO:0008006" key="6">
    <source>
        <dbReference type="Google" id="ProtNLM"/>
    </source>
</evidence>
<sequence length="372" mass="42018">MPITGSNPTPITSSNPTPEETMREKVPDEGDNLPEGSGDVIDETIHDSPCQHFDLEKDGALISFDSGRHDGSDLRVGRHFKSKEELHIKLSLVAINGKFEIKVKKSTKTLKEVICVNESCLWRVRAVNRSGSNFFVIRQYNGIHTCSLVNRSINHRQASSCVIGARLQGHFKENKEPPNPKSLMGFMREELKVHVSYWKAWRGGKFAQDLVRGTPEHGFAMLPSYCYILKKENPGTVTHIEVDAENKFLYFFMALGVAISGFRYMRKVIGIDASFVKTKYKGMLIVASAQDSEYHSYLIAWALVDIEKNASWTWFLEKLKELIPNSSELCFISDRNQSIQNSVSRATRGKPERPWCRSCLVGVAGQKNVWTT</sequence>
<dbReference type="Pfam" id="PF03108">
    <property type="entry name" value="DBD_Tnp_Mut"/>
    <property type="match status" value="1"/>
</dbReference>
<dbReference type="EMBL" id="KE344640">
    <property type="protein sequence ID" value="EXB73701.1"/>
    <property type="molecule type" value="Genomic_DNA"/>
</dbReference>
<protein>
    <recommendedName>
        <fullName evidence="6">MULE transposase domain-containing protein</fullName>
    </recommendedName>
</protein>
<keyword evidence="5" id="KW-1185">Reference proteome</keyword>
<dbReference type="PANTHER" id="PTHR31973:SF187">
    <property type="entry name" value="MUTATOR TRANSPOSASE MUDRA PROTEIN"/>
    <property type="match status" value="1"/>
</dbReference>
<name>W9RUL6_9ROSA</name>
<dbReference type="InterPro" id="IPR004332">
    <property type="entry name" value="Transposase_MuDR"/>
</dbReference>
<dbReference type="OrthoDB" id="1139844at2759"/>
<organism evidence="4 5">
    <name type="scientific">Morus notabilis</name>
    <dbReference type="NCBI Taxonomy" id="981085"/>
    <lineage>
        <taxon>Eukaryota</taxon>
        <taxon>Viridiplantae</taxon>
        <taxon>Streptophyta</taxon>
        <taxon>Embryophyta</taxon>
        <taxon>Tracheophyta</taxon>
        <taxon>Spermatophyta</taxon>
        <taxon>Magnoliopsida</taxon>
        <taxon>eudicotyledons</taxon>
        <taxon>Gunneridae</taxon>
        <taxon>Pentapetalae</taxon>
        <taxon>rosids</taxon>
        <taxon>fabids</taxon>
        <taxon>Rosales</taxon>
        <taxon>Moraceae</taxon>
        <taxon>Moreae</taxon>
        <taxon>Morus</taxon>
    </lineage>
</organism>
<evidence type="ECO:0000259" key="2">
    <source>
        <dbReference type="Pfam" id="PF03108"/>
    </source>
</evidence>
<feature type="compositionally biased region" description="Low complexity" evidence="1">
    <location>
        <begin position="1"/>
        <end position="19"/>
    </location>
</feature>
<dbReference type="Pfam" id="PF10551">
    <property type="entry name" value="MULE"/>
    <property type="match status" value="1"/>
</dbReference>
<dbReference type="PANTHER" id="PTHR31973">
    <property type="entry name" value="POLYPROTEIN, PUTATIVE-RELATED"/>
    <property type="match status" value="1"/>
</dbReference>
<evidence type="ECO:0000259" key="3">
    <source>
        <dbReference type="Pfam" id="PF10551"/>
    </source>
</evidence>
<feature type="region of interest" description="Disordered" evidence="1">
    <location>
        <begin position="1"/>
        <end position="38"/>
    </location>
</feature>
<evidence type="ECO:0000256" key="1">
    <source>
        <dbReference type="SAM" id="MobiDB-lite"/>
    </source>
</evidence>
<evidence type="ECO:0000313" key="4">
    <source>
        <dbReference type="EMBL" id="EXB73701.1"/>
    </source>
</evidence>
<evidence type="ECO:0000313" key="5">
    <source>
        <dbReference type="Proteomes" id="UP000030645"/>
    </source>
</evidence>
<proteinExistence type="predicted"/>
<dbReference type="InterPro" id="IPR018289">
    <property type="entry name" value="MULE_transposase_dom"/>
</dbReference>
<reference evidence="5" key="1">
    <citation type="submission" date="2013-01" db="EMBL/GenBank/DDBJ databases">
        <title>Draft Genome Sequence of a Mulberry Tree, Morus notabilis C.K. Schneid.</title>
        <authorList>
            <person name="He N."/>
            <person name="Zhao S."/>
        </authorList>
    </citation>
    <scope>NUCLEOTIDE SEQUENCE</scope>
</reference>